<evidence type="ECO:0000256" key="1">
    <source>
        <dbReference type="ARBA" id="ARBA00022741"/>
    </source>
</evidence>
<evidence type="ECO:0000256" key="2">
    <source>
        <dbReference type="ARBA" id="ARBA00022840"/>
    </source>
</evidence>
<keyword evidence="3" id="KW-0521">NADP</keyword>
<dbReference type="SUPFAM" id="SSF53613">
    <property type="entry name" value="Ribokinase-like"/>
    <property type="match status" value="1"/>
</dbReference>
<protein>
    <submittedName>
        <fullName evidence="7">Unannotated protein</fullName>
    </submittedName>
</protein>
<dbReference type="Gene3D" id="3.40.1190.20">
    <property type="match status" value="1"/>
</dbReference>
<sequence length="281" mass="29487">MTTVKSLDTIINSSSLWIGRLPYLTTESHKYSRGHVLIIGGYPMAGAARLAARAAMRVGSGMVTVAVPPHGVNAYVSAMEYAIVLPLLETDPLIDIVRQRKISAILLGPGLGVSDLTRSRVLEALQCGVPIVLDADALTSFSNDPEELFGSIIGPCIITPHEGEFSRLFNLDGPKVERAQQAAHISHSTVVLKGSSTIIASTEGSPIINTNAPASLSTAGTGDVLAGIIVSLIAQGMPLFDAAAAATWIHAEAARKFSVGLIAQDLPDLLLAVIRELHVSN</sequence>
<dbReference type="Pfam" id="PF01256">
    <property type="entry name" value="Carb_kinase"/>
    <property type="match status" value="1"/>
</dbReference>
<keyword evidence="5" id="KW-0456">Lyase</keyword>
<dbReference type="GO" id="GO:0005524">
    <property type="term" value="F:ATP binding"/>
    <property type="evidence" value="ECO:0007669"/>
    <property type="project" value="UniProtKB-KW"/>
</dbReference>
<evidence type="ECO:0000259" key="6">
    <source>
        <dbReference type="PROSITE" id="PS51383"/>
    </source>
</evidence>
<evidence type="ECO:0000256" key="5">
    <source>
        <dbReference type="ARBA" id="ARBA00023239"/>
    </source>
</evidence>
<name>A0A6J6XG91_9ZZZZ</name>
<proteinExistence type="inferred from homology"/>
<dbReference type="InterPro" id="IPR017953">
    <property type="entry name" value="Carbohydrate_kinase_pred_CS"/>
</dbReference>
<gene>
    <name evidence="7" type="ORF">UFOPK2975_00952</name>
</gene>
<dbReference type="InterPro" id="IPR000631">
    <property type="entry name" value="CARKD"/>
</dbReference>
<dbReference type="HAMAP" id="MF_01965">
    <property type="entry name" value="NADHX_dehydratase"/>
    <property type="match status" value="1"/>
</dbReference>
<keyword evidence="2" id="KW-0067">ATP-binding</keyword>
<dbReference type="PROSITE" id="PS01050">
    <property type="entry name" value="YJEF_C_2"/>
    <property type="match status" value="1"/>
</dbReference>
<dbReference type="NCBIfam" id="TIGR00196">
    <property type="entry name" value="yjeF_cterm"/>
    <property type="match status" value="1"/>
</dbReference>
<dbReference type="PANTHER" id="PTHR12592">
    <property type="entry name" value="ATP-DEPENDENT (S)-NAD(P)H-HYDRATE DEHYDRATASE FAMILY MEMBER"/>
    <property type="match status" value="1"/>
</dbReference>
<dbReference type="PROSITE" id="PS51383">
    <property type="entry name" value="YJEF_C_3"/>
    <property type="match status" value="1"/>
</dbReference>
<feature type="domain" description="YjeF C-terminal" evidence="6">
    <location>
        <begin position="13"/>
        <end position="277"/>
    </location>
</feature>
<dbReference type="GO" id="GO:0052856">
    <property type="term" value="F:NAD(P)HX epimerase activity"/>
    <property type="evidence" value="ECO:0007669"/>
    <property type="project" value="TreeGrafter"/>
</dbReference>
<dbReference type="CDD" id="cd01171">
    <property type="entry name" value="YXKO-related"/>
    <property type="match status" value="1"/>
</dbReference>
<dbReference type="InterPro" id="IPR029056">
    <property type="entry name" value="Ribokinase-like"/>
</dbReference>
<dbReference type="GO" id="GO:0110051">
    <property type="term" value="P:metabolite repair"/>
    <property type="evidence" value="ECO:0007669"/>
    <property type="project" value="TreeGrafter"/>
</dbReference>
<dbReference type="PANTHER" id="PTHR12592:SF0">
    <property type="entry name" value="ATP-DEPENDENT (S)-NAD(P)H-HYDRATE DEHYDRATASE"/>
    <property type="match status" value="1"/>
</dbReference>
<dbReference type="AlphaFoldDB" id="A0A6J6XG91"/>
<dbReference type="EMBL" id="CAFAAG010000074">
    <property type="protein sequence ID" value="CAB4795792.1"/>
    <property type="molecule type" value="Genomic_DNA"/>
</dbReference>
<evidence type="ECO:0000256" key="4">
    <source>
        <dbReference type="ARBA" id="ARBA00023027"/>
    </source>
</evidence>
<accession>A0A6J6XG91</accession>
<organism evidence="7">
    <name type="scientific">freshwater metagenome</name>
    <dbReference type="NCBI Taxonomy" id="449393"/>
    <lineage>
        <taxon>unclassified sequences</taxon>
        <taxon>metagenomes</taxon>
        <taxon>ecological metagenomes</taxon>
    </lineage>
</organism>
<keyword evidence="1" id="KW-0547">Nucleotide-binding</keyword>
<keyword evidence="4" id="KW-0520">NAD</keyword>
<evidence type="ECO:0000256" key="3">
    <source>
        <dbReference type="ARBA" id="ARBA00022857"/>
    </source>
</evidence>
<dbReference type="GO" id="GO:0052855">
    <property type="term" value="F:ADP-dependent NAD(P)H-hydrate dehydratase activity"/>
    <property type="evidence" value="ECO:0007669"/>
    <property type="project" value="TreeGrafter"/>
</dbReference>
<reference evidence="7" key="1">
    <citation type="submission" date="2020-05" db="EMBL/GenBank/DDBJ databases">
        <authorList>
            <person name="Chiriac C."/>
            <person name="Salcher M."/>
            <person name="Ghai R."/>
            <person name="Kavagutti S V."/>
        </authorList>
    </citation>
    <scope>NUCLEOTIDE SEQUENCE</scope>
</reference>
<evidence type="ECO:0000313" key="7">
    <source>
        <dbReference type="EMBL" id="CAB4795792.1"/>
    </source>
</evidence>